<evidence type="ECO:0000256" key="5">
    <source>
        <dbReference type="ARBA" id="ARBA00022643"/>
    </source>
</evidence>
<evidence type="ECO:0000256" key="4">
    <source>
        <dbReference type="ARBA" id="ARBA00022630"/>
    </source>
</evidence>
<keyword evidence="6 7" id="KW-0249">Electron transport</keyword>
<dbReference type="InterPro" id="IPR029039">
    <property type="entry name" value="Flavoprotein-like_sf"/>
</dbReference>
<feature type="domain" description="Flavodoxin-like" evidence="8">
    <location>
        <begin position="3"/>
        <end position="161"/>
    </location>
</feature>
<keyword evidence="5 7" id="KW-0288">FMN</keyword>
<evidence type="ECO:0000259" key="8">
    <source>
        <dbReference type="PROSITE" id="PS50902"/>
    </source>
</evidence>
<keyword evidence="4 7" id="KW-0285">Flavoprotein</keyword>
<dbReference type="InterPro" id="IPR001094">
    <property type="entry name" value="Flavdoxin-like"/>
</dbReference>
<dbReference type="PIRSF" id="PIRSF038996">
    <property type="entry name" value="FldA"/>
    <property type="match status" value="1"/>
</dbReference>
<proteinExistence type="inferred from homology"/>
<dbReference type="Gene3D" id="3.40.50.360">
    <property type="match status" value="1"/>
</dbReference>
<dbReference type="GO" id="GO:0010181">
    <property type="term" value="F:FMN binding"/>
    <property type="evidence" value="ECO:0007669"/>
    <property type="project" value="UniProtKB-UniRule"/>
</dbReference>
<sequence>MATIILYGSSGGNCEGVAEKISEALGDVRCEDIADFEVSELADFDKVILGSSTWGDGDLQDDFEDKWDDFCEVDFTGKTVALFGIGDQEGYEDSFLGAMGTIFEQVTKQGAKVIGHTSLDGYEYEESPAEVDGKFVGLAIDEDNQDDLTDERVAAWTSAIKSDIL</sequence>
<evidence type="ECO:0000256" key="2">
    <source>
        <dbReference type="ARBA" id="ARBA00005267"/>
    </source>
</evidence>
<evidence type="ECO:0000256" key="1">
    <source>
        <dbReference type="ARBA" id="ARBA00001917"/>
    </source>
</evidence>
<evidence type="ECO:0000256" key="6">
    <source>
        <dbReference type="ARBA" id="ARBA00022982"/>
    </source>
</evidence>
<evidence type="ECO:0000256" key="3">
    <source>
        <dbReference type="ARBA" id="ARBA00022448"/>
    </source>
</evidence>
<dbReference type="NCBIfam" id="NF006739">
    <property type="entry name" value="PRK09267.1-5"/>
    <property type="match status" value="1"/>
</dbReference>
<dbReference type="InterPro" id="IPR008254">
    <property type="entry name" value="Flavodoxin/NO_synth"/>
</dbReference>
<dbReference type="NCBIfam" id="NF006738">
    <property type="entry name" value="PRK09267.1-4"/>
    <property type="match status" value="1"/>
</dbReference>
<evidence type="ECO:0000256" key="7">
    <source>
        <dbReference type="PIRNR" id="PIRNR038996"/>
    </source>
</evidence>
<dbReference type="PANTHER" id="PTHR42809">
    <property type="entry name" value="FLAVODOXIN 2"/>
    <property type="match status" value="1"/>
</dbReference>
<dbReference type="EMBL" id="CACVAW010000030">
    <property type="protein sequence ID" value="CAA6807973.1"/>
    <property type="molecule type" value="Genomic_DNA"/>
</dbReference>
<reference evidence="9" key="1">
    <citation type="submission" date="2020-01" db="EMBL/GenBank/DDBJ databases">
        <authorList>
            <person name="Meier V. D."/>
            <person name="Meier V D."/>
        </authorList>
    </citation>
    <scope>NUCLEOTIDE SEQUENCE</scope>
    <source>
        <strain evidence="9">HLG_WM_MAG_12</strain>
    </source>
</reference>
<dbReference type="InterPro" id="IPR050619">
    <property type="entry name" value="Flavodoxin"/>
</dbReference>
<dbReference type="Pfam" id="PF00258">
    <property type="entry name" value="Flavodoxin_1"/>
    <property type="match status" value="1"/>
</dbReference>
<dbReference type="PRINTS" id="PR00369">
    <property type="entry name" value="FLAVODOXIN"/>
</dbReference>
<evidence type="ECO:0000313" key="9">
    <source>
        <dbReference type="EMBL" id="CAA6807973.1"/>
    </source>
</evidence>
<dbReference type="InterPro" id="IPR010086">
    <property type="entry name" value="Flavodoxin_lc"/>
</dbReference>
<dbReference type="PROSITE" id="PS50902">
    <property type="entry name" value="FLAVODOXIN_LIKE"/>
    <property type="match status" value="1"/>
</dbReference>
<dbReference type="NCBIfam" id="TIGR01752">
    <property type="entry name" value="flav_long"/>
    <property type="match status" value="1"/>
</dbReference>
<dbReference type="AlphaFoldDB" id="A0A6S6SSW9"/>
<name>A0A6S6SSW9_9BACT</name>
<keyword evidence="3 7" id="KW-0813">Transport</keyword>
<protein>
    <recommendedName>
        <fullName evidence="7">Flavodoxin</fullName>
    </recommendedName>
</protein>
<dbReference type="SUPFAM" id="SSF52218">
    <property type="entry name" value="Flavoproteins"/>
    <property type="match status" value="1"/>
</dbReference>
<dbReference type="PANTHER" id="PTHR42809:SF1">
    <property type="entry name" value="FLAVODOXIN 1"/>
    <property type="match status" value="1"/>
</dbReference>
<comment type="function">
    <text evidence="7">Low-potential electron donor to a number of redox enzymes.</text>
</comment>
<gene>
    <name evidence="9" type="ORF">HELGO_WM15958</name>
</gene>
<dbReference type="GO" id="GO:0009055">
    <property type="term" value="F:electron transfer activity"/>
    <property type="evidence" value="ECO:0007669"/>
    <property type="project" value="UniProtKB-UniRule"/>
</dbReference>
<comment type="cofactor">
    <cofactor evidence="1 7">
        <name>FMN</name>
        <dbReference type="ChEBI" id="CHEBI:58210"/>
    </cofactor>
</comment>
<organism evidence="9">
    <name type="scientific">uncultured Campylobacterales bacterium</name>
    <dbReference type="NCBI Taxonomy" id="352960"/>
    <lineage>
        <taxon>Bacteria</taxon>
        <taxon>Pseudomonadati</taxon>
        <taxon>Campylobacterota</taxon>
        <taxon>Epsilonproteobacteria</taxon>
        <taxon>Campylobacterales</taxon>
        <taxon>environmental samples</taxon>
    </lineage>
</organism>
<accession>A0A6S6SSW9</accession>
<comment type="similarity">
    <text evidence="2 7">Belongs to the flavodoxin family.</text>
</comment>